<dbReference type="CDD" id="cd14014">
    <property type="entry name" value="STKc_PknB_like"/>
    <property type="match status" value="1"/>
</dbReference>
<dbReference type="Pfam" id="PF00069">
    <property type="entry name" value="Pkinase"/>
    <property type="match status" value="1"/>
</dbReference>
<keyword evidence="1 8" id="KW-0808">Transferase</keyword>
<evidence type="ECO:0000256" key="1">
    <source>
        <dbReference type="ARBA" id="ARBA00022679"/>
    </source>
</evidence>
<dbReference type="EC" id="2.7.11.1" evidence="8"/>
<evidence type="ECO:0000256" key="2">
    <source>
        <dbReference type="ARBA" id="ARBA00022741"/>
    </source>
</evidence>
<dbReference type="InterPro" id="IPR008271">
    <property type="entry name" value="Ser/Thr_kinase_AS"/>
</dbReference>
<evidence type="ECO:0000256" key="6">
    <source>
        <dbReference type="SAM" id="Phobius"/>
    </source>
</evidence>
<name>A0ABX0SM16_9PSEU</name>
<comment type="caution">
    <text evidence="8">The sequence shown here is derived from an EMBL/GenBank/DDBJ whole genome shotgun (WGS) entry which is preliminary data.</text>
</comment>
<dbReference type="GO" id="GO:0004674">
    <property type="term" value="F:protein serine/threonine kinase activity"/>
    <property type="evidence" value="ECO:0007669"/>
    <property type="project" value="UniProtKB-EC"/>
</dbReference>
<feature type="transmembrane region" description="Helical" evidence="6">
    <location>
        <begin position="320"/>
        <end position="341"/>
    </location>
</feature>
<dbReference type="InterPro" id="IPR011009">
    <property type="entry name" value="Kinase-like_dom_sf"/>
</dbReference>
<dbReference type="PROSITE" id="PS50011">
    <property type="entry name" value="PROTEIN_KINASE_DOM"/>
    <property type="match status" value="1"/>
</dbReference>
<keyword evidence="4 5" id="KW-0067">ATP-binding</keyword>
<evidence type="ECO:0000259" key="7">
    <source>
        <dbReference type="PROSITE" id="PS50011"/>
    </source>
</evidence>
<dbReference type="PROSITE" id="PS00107">
    <property type="entry name" value="PROTEIN_KINASE_ATP"/>
    <property type="match status" value="1"/>
</dbReference>
<dbReference type="PANTHER" id="PTHR43289:SF30">
    <property type="entry name" value="NON-SPECIFIC SERINE_THREONINE PROTEIN KINASE"/>
    <property type="match status" value="1"/>
</dbReference>
<keyword evidence="9" id="KW-1185">Reference proteome</keyword>
<reference evidence="8 9" key="1">
    <citation type="submission" date="2020-03" db="EMBL/GenBank/DDBJ databases">
        <title>Sequencing the genomes of 1000 actinobacteria strains.</title>
        <authorList>
            <person name="Klenk H.-P."/>
        </authorList>
    </citation>
    <scope>NUCLEOTIDE SEQUENCE [LARGE SCALE GENOMIC DNA]</scope>
    <source>
        <strain evidence="8 9">DSM 45668</strain>
    </source>
</reference>
<evidence type="ECO:0000256" key="5">
    <source>
        <dbReference type="PROSITE-ProRule" id="PRU10141"/>
    </source>
</evidence>
<dbReference type="Gene3D" id="3.30.200.20">
    <property type="entry name" value="Phosphorylase Kinase, domain 1"/>
    <property type="match status" value="1"/>
</dbReference>
<dbReference type="PROSITE" id="PS00108">
    <property type="entry name" value="PROTEIN_KINASE_ST"/>
    <property type="match status" value="1"/>
</dbReference>
<sequence length="584" mass="60923">MLTRDWVVPGYTELHRLGAGGFGEVVLARHEASGAFAAIKYLFGQHLGDPERLAAFRREAEMLSRVRSPHIARLHEFHEGPHGAAIVMEAIHGVSLREVLGRDGVLAPESALAVLKGSLLGLADAHRAGVVHRDYKPANVLVGPGRESKLVDFGVATLAGRAGLPVGTPPYMAPEQWRGAPASPATDVYAATCVFFQAITGRQPYVGTTTGELQDLHEHAPVPAHAAPAPVRGLITRGMAKDSGQRPSTAAEFVAELEAAAVAGYGPDWEQRGLGRLAQRAGALLALSPLALLGAGTAAAPGAASGLAAAGTGMGLGAKIGAALVAVAVGAGAVAGTVAVLGHTDTPPPVVAAPAVEQQTAMQVSLETRREAATGPAFHVDAQYVHVSGMRDQALQDRINAQLVKPLDDFTGYVRAGLADPTEDPAITGRAEFHRRTDRVLSVRYDLMAASSQFGNHGGYTTLWLDVDLRTGEPITPGDVFAGIADSQAAMSALESRILRMTPGGYCDGSPPLGERVPLAPRDLRPWGVLGTPALQLGFREDAVVFGVSTEARGYPMACGYQEVVVAYSDVADLMTPLGRELLS</sequence>
<proteinExistence type="predicted"/>
<dbReference type="EMBL" id="JAANOU010000001">
    <property type="protein sequence ID" value="NIH77589.1"/>
    <property type="molecule type" value="Genomic_DNA"/>
</dbReference>
<keyword evidence="2 5" id="KW-0547">Nucleotide-binding</keyword>
<feature type="binding site" evidence="5">
    <location>
        <position position="40"/>
    </location>
    <ligand>
        <name>ATP</name>
        <dbReference type="ChEBI" id="CHEBI:30616"/>
    </ligand>
</feature>
<dbReference type="PANTHER" id="PTHR43289">
    <property type="entry name" value="MITOGEN-ACTIVATED PROTEIN KINASE KINASE KINASE 20-RELATED"/>
    <property type="match status" value="1"/>
</dbReference>
<evidence type="ECO:0000313" key="9">
    <source>
        <dbReference type="Proteomes" id="UP000754495"/>
    </source>
</evidence>
<feature type="domain" description="Protein kinase" evidence="7">
    <location>
        <begin position="11"/>
        <end position="262"/>
    </location>
</feature>
<dbReference type="Gene3D" id="1.10.510.10">
    <property type="entry name" value="Transferase(Phosphotransferase) domain 1"/>
    <property type="match status" value="1"/>
</dbReference>
<keyword evidence="6" id="KW-1133">Transmembrane helix</keyword>
<keyword evidence="6" id="KW-0472">Membrane</keyword>
<accession>A0ABX0SM16</accession>
<protein>
    <submittedName>
        <fullName evidence="8">Serine/threonine-protein kinase</fullName>
        <ecNumber evidence="8">2.7.11.1</ecNumber>
    </submittedName>
</protein>
<dbReference type="SUPFAM" id="SSF56112">
    <property type="entry name" value="Protein kinase-like (PK-like)"/>
    <property type="match status" value="1"/>
</dbReference>
<dbReference type="RefSeq" id="WP_208399945.1">
    <property type="nucleotide sequence ID" value="NZ_JAANOU010000001.1"/>
</dbReference>
<evidence type="ECO:0000256" key="4">
    <source>
        <dbReference type="ARBA" id="ARBA00022840"/>
    </source>
</evidence>
<evidence type="ECO:0000256" key="3">
    <source>
        <dbReference type="ARBA" id="ARBA00022777"/>
    </source>
</evidence>
<dbReference type="InterPro" id="IPR000719">
    <property type="entry name" value="Prot_kinase_dom"/>
</dbReference>
<dbReference type="InterPro" id="IPR017441">
    <property type="entry name" value="Protein_kinase_ATP_BS"/>
</dbReference>
<feature type="transmembrane region" description="Helical" evidence="6">
    <location>
        <begin position="281"/>
        <end position="300"/>
    </location>
</feature>
<keyword evidence="3 8" id="KW-0418">Kinase</keyword>
<gene>
    <name evidence="8" type="ORF">FHX46_000119</name>
</gene>
<keyword evidence="6" id="KW-0812">Transmembrane</keyword>
<evidence type="ECO:0000313" key="8">
    <source>
        <dbReference type="EMBL" id="NIH77589.1"/>
    </source>
</evidence>
<organism evidence="8 9">
    <name type="scientific">Amycolatopsis viridis</name>
    <dbReference type="NCBI Taxonomy" id="185678"/>
    <lineage>
        <taxon>Bacteria</taxon>
        <taxon>Bacillati</taxon>
        <taxon>Actinomycetota</taxon>
        <taxon>Actinomycetes</taxon>
        <taxon>Pseudonocardiales</taxon>
        <taxon>Pseudonocardiaceae</taxon>
        <taxon>Amycolatopsis</taxon>
    </lineage>
</organism>
<dbReference type="Proteomes" id="UP000754495">
    <property type="component" value="Unassembled WGS sequence"/>
</dbReference>